<organism evidence="2 3">
    <name type="scientific">Marinobacterium weihaiense</name>
    <dbReference type="NCBI Taxonomy" id="2851016"/>
    <lineage>
        <taxon>Bacteria</taxon>
        <taxon>Pseudomonadati</taxon>
        <taxon>Pseudomonadota</taxon>
        <taxon>Gammaproteobacteria</taxon>
        <taxon>Oceanospirillales</taxon>
        <taxon>Oceanospirillaceae</taxon>
        <taxon>Marinobacterium</taxon>
    </lineage>
</organism>
<keyword evidence="3" id="KW-1185">Reference proteome</keyword>
<sequence>MQQSGPQCLRASQRSRSIRVERIERIWLTLWDNVNSARKLKLVLALICLWLLAAVVIGIYWSVAPDRFDVGAQARAQIQSETPVTGAYTTATLIHLTETLLDKPGGYVSNDIMPPGIWLDNMPAWEFGVLVQVRDMGRALRKSLSRSQSQSTEDPALAKAEPLLHFDHRNWILPSSEGEYRKALKQLRDYRQRLADTTQPNAQFYARADNLRDWLGDVSTRLGSLSQRLSASVGQRRINTDLAGDSAGRQATEAGDELEVKTPWLEIDNVFYEARGTAWALIHMLEAIEHDFGDALEKKNARASVRQIIRELEATQSTIWSPMILNGSEFGFLSNHSLVMASYISRANAAIIDLRDLLSQG</sequence>
<keyword evidence="1" id="KW-1133">Transmembrane helix</keyword>
<comment type="caution">
    <text evidence="2">The sequence shown here is derived from an EMBL/GenBank/DDBJ whole genome shotgun (WGS) entry which is preliminary data.</text>
</comment>
<gene>
    <name evidence="2" type="ORF">KTN04_09155</name>
</gene>
<evidence type="ECO:0000313" key="3">
    <source>
        <dbReference type="Proteomes" id="UP000755551"/>
    </source>
</evidence>
<dbReference type="Pfam" id="PF10095">
    <property type="entry name" value="DUF2333"/>
    <property type="match status" value="1"/>
</dbReference>
<keyword evidence="1" id="KW-0812">Transmembrane</keyword>
<proteinExistence type="predicted"/>
<dbReference type="EMBL" id="JAHQZT010000009">
    <property type="protein sequence ID" value="MBV0933504.1"/>
    <property type="molecule type" value="Genomic_DNA"/>
</dbReference>
<evidence type="ECO:0000313" key="2">
    <source>
        <dbReference type="EMBL" id="MBV0933504.1"/>
    </source>
</evidence>
<dbReference type="InterPro" id="IPR016936">
    <property type="entry name" value="UCP029693"/>
</dbReference>
<dbReference type="Proteomes" id="UP000755551">
    <property type="component" value="Unassembled WGS sequence"/>
</dbReference>
<feature type="transmembrane region" description="Helical" evidence="1">
    <location>
        <begin position="42"/>
        <end position="63"/>
    </location>
</feature>
<keyword evidence="1" id="KW-0472">Membrane</keyword>
<accession>A0ABS6MB31</accession>
<evidence type="ECO:0000256" key="1">
    <source>
        <dbReference type="SAM" id="Phobius"/>
    </source>
</evidence>
<protein>
    <submittedName>
        <fullName evidence="2">DUF2333 family protein</fullName>
    </submittedName>
</protein>
<dbReference type="PIRSF" id="PIRSF029693">
    <property type="entry name" value="UCP029693"/>
    <property type="match status" value="1"/>
</dbReference>
<name>A0ABS6MB31_9GAMM</name>
<reference evidence="2 3" key="1">
    <citation type="submission" date="2021-06" db="EMBL/GenBank/DDBJ databases">
        <title>Bacterium isolated from marine sediment.</title>
        <authorList>
            <person name="Zhu K.-L."/>
            <person name="Du Z.-J."/>
            <person name="Liang Q.-Y."/>
        </authorList>
    </citation>
    <scope>NUCLEOTIDE SEQUENCE [LARGE SCALE GENOMIC DNA]</scope>
    <source>
        <strain evidence="2 3">A346</strain>
    </source>
</reference>